<dbReference type="RefSeq" id="WP_046822335.1">
    <property type="nucleotide sequence ID" value="NZ_LBBT01000116.1"/>
</dbReference>
<gene>
    <name evidence="5" type="ORF">VN21_05025</name>
</gene>
<evidence type="ECO:0000256" key="3">
    <source>
        <dbReference type="PIRSR" id="PIRSR000808-4"/>
    </source>
</evidence>
<feature type="binding site" evidence="3">
    <location>
        <position position="282"/>
    </location>
    <ligand>
        <name>Fe cation</name>
        <dbReference type="ChEBI" id="CHEBI:24875"/>
    </ligand>
</feature>
<feature type="binding site" evidence="2">
    <location>
        <position position="47"/>
    </location>
    <ligand>
        <name>Zn(2+)</name>
        <dbReference type="ChEBI" id="CHEBI:29105"/>
    </ligand>
</feature>
<dbReference type="Pfam" id="PF16268">
    <property type="entry name" value="DUF4921"/>
    <property type="match status" value="1"/>
</dbReference>
<feature type="binding site" evidence="2">
    <location>
        <position position="150"/>
    </location>
    <ligand>
        <name>Zn(2+)</name>
        <dbReference type="ChEBI" id="CHEBI:29105"/>
    </ligand>
</feature>
<dbReference type="GO" id="GO:0008270">
    <property type="term" value="F:zinc ion binding"/>
    <property type="evidence" value="ECO:0007669"/>
    <property type="project" value="InterPro"/>
</dbReference>
<dbReference type="OrthoDB" id="9769064at2"/>
<feature type="binding site" evidence="3">
    <location>
        <position position="280"/>
    </location>
    <ligand>
        <name>Fe cation</name>
        <dbReference type="ChEBI" id="CHEBI:24875"/>
    </ligand>
</feature>
<dbReference type="GO" id="GO:0008108">
    <property type="term" value="F:UDP-glucose:hexose-1-phosphate uridylyltransferase activity"/>
    <property type="evidence" value="ECO:0007669"/>
    <property type="project" value="InterPro"/>
</dbReference>
<feature type="binding site" evidence="2">
    <location>
        <position position="44"/>
    </location>
    <ligand>
        <name>Zn(2+)</name>
        <dbReference type="ChEBI" id="CHEBI:29105"/>
    </ligand>
</feature>
<feature type="binding site" evidence="3">
    <location>
        <position position="265"/>
    </location>
    <ligand>
        <name>Fe cation</name>
        <dbReference type="ChEBI" id="CHEBI:24875"/>
    </ligand>
</feature>
<keyword evidence="6" id="KW-1185">Reference proteome</keyword>
<feature type="active site" description="Tele-UMP-histidine intermediate" evidence="1">
    <location>
        <position position="152"/>
    </location>
</feature>
<dbReference type="PANTHER" id="PTHR42763:SF1">
    <property type="entry name" value="UDP-GLUCOSE--HEXOSE-1-PHOSPHATE URIDYLYLTRANSFERASE"/>
    <property type="match status" value="1"/>
</dbReference>
<evidence type="ECO:0000259" key="4">
    <source>
        <dbReference type="Pfam" id="PF16268"/>
    </source>
</evidence>
<organism evidence="5 6">
    <name type="scientific">Paraclostridium benzoelyticum</name>
    <dbReference type="NCBI Taxonomy" id="1629550"/>
    <lineage>
        <taxon>Bacteria</taxon>
        <taxon>Bacillati</taxon>
        <taxon>Bacillota</taxon>
        <taxon>Clostridia</taxon>
        <taxon>Peptostreptococcales</taxon>
        <taxon>Peptostreptococcaceae</taxon>
        <taxon>Paraclostridium</taxon>
    </lineage>
</organism>
<accession>A0A0M3DL36</accession>
<dbReference type="InterPro" id="IPR001937">
    <property type="entry name" value="GalP_UDPtransf1"/>
</dbReference>
<comment type="cofactor">
    <cofactor evidence="3">
        <name>Fe cation</name>
        <dbReference type="ChEBI" id="CHEBI:24875"/>
    </cofactor>
    <text evidence="3">Binds 1 Fe cation per subunit.</text>
</comment>
<keyword evidence="2" id="KW-0479">Metal-binding</keyword>
<feature type="binding site" evidence="3">
    <location>
        <position position="168"/>
    </location>
    <ligand>
        <name>Fe cation</name>
        <dbReference type="ChEBI" id="CHEBI:24875"/>
    </ligand>
</feature>
<dbReference type="Gene3D" id="3.30.428.10">
    <property type="entry name" value="HIT-like"/>
    <property type="match status" value="2"/>
</dbReference>
<dbReference type="InterPro" id="IPR036265">
    <property type="entry name" value="HIT-like_sf"/>
</dbReference>
<keyword evidence="5" id="KW-0808">Transferase</keyword>
<dbReference type="Proteomes" id="UP000034407">
    <property type="component" value="Unassembled WGS sequence"/>
</dbReference>
<name>A0A0M3DL36_9FIRM</name>
<evidence type="ECO:0000313" key="6">
    <source>
        <dbReference type="Proteomes" id="UP000034407"/>
    </source>
</evidence>
<dbReference type="GO" id="GO:0006012">
    <property type="term" value="P:galactose metabolic process"/>
    <property type="evidence" value="ECO:0007669"/>
    <property type="project" value="InterPro"/>
</dbReference>
<reference evidence="5 6" key="1">
    <citation type="submission" date="2015-04" db="EMBL/GenBank/DDBJ databases">
        <title>Microcin producing Clostridium sp. JC272T.</title>
        <authorList>
            <person name="Jyothsna T."/>
            <person name="Sasikala C."/>
            <person name="Ramana C."/>
        </authorList>
    </citation>
    <scope>NUCLEOTIDE SEQUENCE [LARGE SCALE GENOMIC DNA]</scope>
    <source>
        <strain evidence="5 6">JC272</strain>
    </source>
</reference>
<dbReference type="PATRIC" id="fig|1629550.3.peg.482"/>
<dbReference type="InterPro" id="IPR032576">
    <property type="entry name" value="DUF4921"/>
</dbReference>
<feature type="domain" description="DUF4921" evidence="4">
    <location>
        <begin position="123"/>
        <end position="313"/>
    </location>
</feature>
<feature type="binding site" evidence="2">
    <location>
        <position position="99"/>
    </location>
    <ligand>
        <name>Zn(2+)</name>
        <dbReference type="ChEBI" id="CHEBI:29105"/>
    </ligand>
</feature>
<dbReference type="PANTHER" id="PTHR42763">
    <property type="entry name" value="ADP-GLUCOSE PHOSPHORYLASE"/>
    <property type="match status" value="1"/>
</dbReference>
<dbReference type="EMBL" id="LBBT01000116">
    <property type="protein sequence ID" value="KKY02092.1"/>
    <property type="molecule type" value="Genomic_DNA"/>
</dbReference>
<evidence type="ECO:0000313" key="5">
    <source>
        <dbReference type="EMBL" id="KKY02092.1"/>
    </source>
</evidence>
<protein>
    <submittedName>
        <fullName evidence="5">Galactose-1-phosphate uridylyltransferase</fullName>
    </submittedName>
</protein>
<keyword evidence="5" id="KW-0548">Nucleotidyltransferase</keyword>
<keyword evidence="2" id="KW-0862">Zinc</keyword>
<dbReference type="InterPro" id="IPR053177">
    <property type="entry name" value="ADP-glucose_phosphorylase"/>
</dbReference>
<comment type="cofactor">
    <cofactor evidence="2">
        <name>Zn(2+)</name>
        <dbReference type="ChEBI" id="CHEBI:29105"/>
    </cofactor>
    <text evidence="2">Binds 1 zinc ion per subunit.</text>
</comment>
<evidence type="ECO:0000256" key="1">
    <source>
        <dbReference type="PIRSR" id="PIRSR000808-1"/>
    </source>
</evidence>
<dbReference type="AlphaFoldDB" id="A0A0M3DL36"/>
<evidence type="ECO:0000256" key="2">
    <source>
        <dbReference type="PIRSR" id="PIRSR000808-3"/>
    </source>
</evidence>
<dbReference type="SUPFAM" id="SSF54197">
    <property type="entry name" value="HIT-like"/>
    <property type="match status" value="2"/>
</dbReference>
<comment type="caution">
    <text evidence="5">The sequence shown here is derived from an EMBL/GenBank/DDBJ whole genome shotgun (WGS) entry which is preliminary data.</text>
</comment>
<proteinExistence type="predicted"/>
<keyword evidence="3" id="KW-0408">Iron</keyword>
<dbReference type="PIRSF" id="PIRSF000808">
    <property type="entry name" value="GalT"/>
    <property type="match status" value="1"/>
</dbReference>
<sequence>MSDLRVDLFSGDIIIFAPDRTGRPTDMKKIEDEKELANIYEKKCPFCRGNEELSAGTTFQINSDSGWICKSIYNKYPIIEERAVGISGIHEVIIDTYRHNGSFYNMSEIEFRNMFIAYQNRYKEYVENKDTIYISIFKNFLKKAGASLAHPHSQIISMSLIPKYIKNEVNILKEHYESKKESLYEKVINEEITLNERVVYNGEKFLVLIPYASMYNNEVRIICKDSSKFENLSELNLNELAYIFKKVFGKIYIECGYMPFNLCMHAHPKGLENDDLFHLHFHVIPRKYNFGGFEVSNGIYVSSTKPQDFAKKIQFK</sequence>